<name>A0AAQ4D6C2_AMBAM</name>
<evidence type="ECO:0000313" key="1">
    <source>
        <dbReference type="EMBL" id="KAK8758012.1"/>
    </source>
</evidence>
<dbReference type="AlphaFoldDB" id="A0AAQ4D6C2"/>
<proteinExistence type="predicted"/>
<comment type="caution">
    <text evidence="1">The sequence shown here is derived from an EMBL/GenBank/DDBJ whole genome shotgun (WGS) entry which is preliminary data.</text>
</comment>
<dbReference type="EMBL" id="JARKHS020034602">
    <property type="protein sequence ID" value="KAK8758012.1"/>
    <property type="molecule type" value="Genomic_DNA"/>
</dbReference>
<gene>
    <name evidence="1" type="ORF">V5799_004358</name>
</gene>
<keyword evidence="2" id="KW-1185">Reference proteome</keyword>
<reference evidence="1 2" key="1">
    <citation type="journal article" date="2023" name="Arcadia Sci">
        <title>De novo assembly of a long-read Amblyomma americanum tick genome.</title>
        <authorList>
            <person name="Chou S."/>
            <person name="Poskanzer K.E."/>
            <person name="Rollins M."/>
            <person name="Thuy-Boun P.S."/>
        </authorList>
    </citation>
    <scope>NUCLEOTIDE SEQUENCE [LARGE SCALE GENOMIC DNA]</scope>
    <source>
        <strain evidence="1">F_SG_1</strain>
        <tissue evidence="1">Salivary glands</tissue>
    </source>
</reference>
<protein>
    <submittedName>
        <fullName evidence="1">Uncharacterized protein</fullName>
    </submittedName>
</protein>
<dbReference type="Gene3D" id="2.30.130.100">
    <property type="match status" value="1"/>
</dbReference>
<sequence>MSWSTLSLSTAKTLNYVTVIPAKLIVATSCQVECAYSNFEKRKDGVRCLLEYNVRMTKGQSRRQHKTYIVGVCKSGYCTLGKHPLNITTQD</sequence>
<accession>A0AAQ4D6C2</accession>
<dbReference type="Proteomes" id="UP001321473">
    <property type="component" value="Unassembled WGS sequence"/>
</dbReference>
<organism evidence="1 2">
    <name type="scientific">Amblyomma americanum</name>
    <name type="common">Lone star tick</name>
    <dbReference type="NCBI Taxonomy" id="6943"/>
    <lineage>
        <taxon>Eukaryota</taxon>
        <taxon>Metazoa</taxon>
        <taxon>Ecdysozoa</taxon>
        <taxon>Arthropoda</taxon>
        <taxon>Chelicerata</taxon>
        <taxon>Arachnida</taxon>
        <taxon>Acari</taxon>
        <taxon>Parasitiformes</taxon>
        <taxon>Ixodida</taxon>
        <taxon>Ixodoidea</taxon>
        <taxon>Ixodidae</taxon>
        <taxon>Amblyomminae</taxon>
        <taxon>Amblyomma</taxon>
    </lineage>
</organism>
<evidence type="ECO:0000313" key="2">
    <source>
        <dbReference type="Proteomes" id="UP001321473"/>
    </source>
</evidence>